<dbReference type="NCBIfam" id="TIGR03624">
    <property type="entry name" value="putative hydrolase"/>
    <property type="match status" value="1"/>
</dbReference>
<dbReference type="NCBIfam" id="TIGR03883">
    <property type="entry name" value="DUF2342_F420"/>
    <property type="match status" value="1"/>
</dbReference>
<dbReference type="EMBL" id="BAABLW010000007">
    <property type="protein sequence ID" value="GAA4918148.1"/>
    <property type="molecule type" value="Genomic_DNA"/>
</dbReference>
<keyword evidence="2" id="KW-0645">Protease</keyword>
<keyword evidence="2" id="KW-0482">Metalloprotease</keyword>
<reference evidence="3" key="1">
    <citation type="journal article" date="2019" name="Int. J. Syst. Evol. Microbiol.">
        <title>The Global Catalogue of Microorganisms (GCM) 10K type strain sequencing project: providing services to taxonomists for standard genome sequencing and annotation.</title>
        <authorList>
            <consortium name="The Broad Institute Genomics Platform"/>
            <consortium name="The Broad Institute Genome Sequencing Center for Infectious Disease"/>
            <person name="Wu L."/>
            <person name="Ma J."/>
        </authorList>
    </citation>
    <scope>NUCLEOTIDE SEQUENCE [LARGE SCALE GENOMIC DNA]</scope>
    <source>
        <strain evidence="3">JCM 19129</strain>
    </source>
</reference>
<accession>A0ABP9FVI8</accession>
<feature type="compositionally biased region" description="Basic and acidic residues" evidence="1">
    <location>
        <begin position="234"/>
        <end position="244"/>
    </location>
</feature>
<dbReference type="PANTHER" id="PTHR39420">
    <property type="match status" value="1"/>
</dbReference>
<dbReference type="SUPFAM" id="SSF55486">
    <property type="entry name" value="Metalloproteases ('zincins'), catalytic domain"/>
    <property type="match status" value="1"/>
</dbReference>
<name>A0ABP9FVI8_9MICC</name>
<dbReference type="InterPro" id="IPR042271">
    <property type="entry name" value="Zinicin_2_N"/>
</dbReference>
<gene>
    <name evidence="2" type="ORF">GCM10025790_12100</name>
</gene>
<comment type="caution">
    <text evidence="2">The sequence shown here is derived from an EMBL/GenBank/DDBJ whole genome shotgun (WGS) entry which is preliminary data.</text>
</comment>
<organism evidence="2 3">
    <name type="scientific">Nesterenkonia rhizosphaerae</name>
    <dbReference type="NCBI Taxonomy" id="1348272"/>
    <lineage>
        <taxon>Bacteria</taxon>
        <taxon>Bacillati</taxon>
        <taxon>Actinomycetota</taxon>
        <taxon>Actinomycetes</taxon>
        <taxon>Micrococcales</taxon>
        <taxon>Micrococcaceae</taxon>
        <taxon>Nesterenkonia</taxon>
    </lineage>
</organism>
<evidence type="ECO:0000313" key="2">
    <source>
        <dbReference type="EMBL" id="GAA4918148.1"/>
    </source>
</evidence>
<dbReference type="Proteomes" id="UP001500368">
    <property type="component" value="Unassembled WGS sequence"/>
</dbReference>
<evidence type="ECO:0000313" key="3">
    <source>
        <dbReference type="Proteomes" id="UP001500368"/>
    </source>
</evidence>
<dbReference type="Gene3D" id="1.20.150.30">
    <property type="entry name" value="Zincin-like metallopeptidase, N-terminal domain"/>
    <property type="match status" value="1"/>
</dbReference>
<dbReference type="Pfam" id="PF10103">
    <property type="entry name" value="Zincin_2"/>
    <property type="match status" value="1"/>
</dbReference>
<evidence type="ECO:0000256" key="1">
    <source>
        <dbReference type="SAM" id="MobiDB-lite"/>
    </source>
</evidence>
<dbReference type="PANTHER" id="PTHR39420:SF1">
    <property type="entry name" value="HYDROLASE"/>
    <property type="match status" value="1"/>
</dbReference>
<dbReference type="RefSeq" id="WP_345477179.1">
    <property type="nucleotide sequence ID" value="NZ_BAABLW010000007.1"/>
</dbReference>
<keyword evidence="3" id="KW-1185">Reference proteome</keyword>
<protein>
    <submittedName>
        <fullName evidence="2">Zinc-dependent metalloprotease</fullName>
    </submittedName>
</protein>
<dbReference type="InterPro" id="IPR018766">
    <property type="entry name" value="Zinicin_2"/>
</dbReference>
<sequence length="392" mass="42669">MTSAQEITEAQAAELLINWELAASTAARLAPPGPRLTRREAASEVQALRKAATEAVGHVHQITGLHAARGLGEDTSDVLIVDRAGWSAANAESFRQMLAPALKAAVEKKPELAKEGSTGQVVGSAVTGAELGAVLAFLSANVLGQFEPFHQQRLLLVAPNVVDIATQLNVDRADFRLWVCLHEQTHRVQFAAAPWLAEHLQEQITQLSTNTMGQADSLPQKLAEAAKQLKAELKGRKDNGHDDASADPSAEGASSTRPRNRLLEAIQSPEDRAVMSHLTAVMSLLEGHANVVMDAVDASIVPSVKTIRRRFNDRGRRRSPLERAVRKLLQLDMKAAQYRDGQKFVSHIVDAVGMEAFNTIWEAPQHLPTEDELHQPDLWIQRMGLQGQRSGG</sequence>
<dbReference type="InterPro" id="IPR022454">
    <property type="entry name" value="CHP03883_F420-assoc"/>
</dbReference>
<feature type="region of interest" description="Disordered" evidence="1">
    <location>
        <begin position="234"/>
        <end position="260"/>
    </location>
</feature>
<proteinExistence type="predicted"/>
<keyword evidence="2" id="KW-0378">Hydrolase</keyword>
<dbReference type="GO" id="GO:0008237">
    <property type="term" value="F:metallopeptidase activity"/>
    <property type="evidence" value="ECO:0007669"/>
    <property type="project" value="UniProtKB-KW"/>
</dbReference>